<dbReference type="RefSeq" id="WP_144772587.1">
    <property type="nucleotide sequence ID" value="NZ_RXIR01000003.1"/>
</dbReference>
<name>A0A6C1U138_9CORY</name>
<dbReference type="EMBL" id="RXIR01000003">
    <property type="protein sequence ID" value="TVS29824.1"/>
    <property type="molecule type" value="Genomic_DNA"/>
</dbReference>
<dbReference type="Proteomes" id="UP000336646">
    <property type="component" value="Unassembled WGS sequence"/>
</dbReference>
<accession>A0A6C1U138</accession>
<evidence type="ECO:0000313" key="3">
    <source>
        <dbReference type="Proteomes" id="UP000336646"/>
    </source>
</evidence>
<comment type="caution">
    <text evidence="2">The sequence shown here is derived from an EMBL/GenBank/DDBJ whole genome shotgun (WGS) entry which is preliminary data.</text>
</comment>
<organism evidence="2 3">
    <name type="scientific">Corynebacterium sanguinis</name>
    <dbReference type="NCBI Taxonomy" id="2594913"/>
    <lineage>
        <taxon>Bacteria</taxon>
        <taxon>Bacillati</taxon>
        <taxon>Actinomycetota</taxon>
        <taxon>Actinomycetes</taxon>
        <taxon>Mycobacteriales</taxon>
        <taxon>Corynebacteriaceae</taxon>
        <taxon>Corynebacterium</taxon>
    </lineage>
</organism>
<dbReference type="OrthoDB" id="4193033at2"/>
<feature type="domain" description="Antirepressor protein ant N-terminal" evidence="1">
    <location>
        <begin position="17"/>
        <end position="126"/>
    </location>
</feature>
<sequence length="264" mass="29306">MQPGANTQNTTLAAVPVSGTNATLSAIEKDGAQWVSAKHVCDSLGIEWGAQRNKLKGKNWATVSLIDTVGADGKNRQMSMVDRRTLTMWLATIDTNRVNKEARPTLEAFQLEAANALDAYFHKGGAINPRAEEHQVNAIIRQAQMQMELAQAAKGLIHPDHLEAKARVILARGLGEAPELDPQTRPLYTADFLKGKNLSNKQMKSVAPMFGKRMKALYTLERGFEPQKYPMNLPNGQVREVNAYTEADRGLMDQVWDRYYAEAK</sequence>
<proteinExistence type="predicted"/>
<dbReference type="PRINTS" id="PR01994">
    <property type="entry name" value="ANTIREPRESSR"/>
</dbReference>
<evidence type="ECO:0000259" key="1">
    <source>
        <dbReference type="Pfam" id="PF10547"/>
    </source>
</evidence>
<gene>
    <name evidence="2" type="ORF">EKI59_02575</name>
</gene>
<evidence type="ECO:0000313" key="2">
    <source>
        <dbReference type="EMBL" id="TVS29824.1"/>
    </source>
</evidence>
<dbReference type="Pfam" id="PF10547">
    <property type="entry name" value="P22_AR_N"/>
    <property type="match status" value="1"/>
</dbReference>
<dbReference type="AlphaFoldDB" id="A0A6C1U138"/>
<reference evidence="2 3" key="1">
    <citation type="submission" date="2018-12" db="EMBL/GenBank/DDBJ databases">
        <title>Corynebacterium sanguinis sp. nov., a clinically-associated and environmental corynebacterium.</title>
        <authorList>
            <person name="Gonzales-Siles L."/>
            <person name="Jaen-Luchoro D."/>
            <person name="Cardew S."/>
            <person name="Inganas E."/>
            <person name="Ohlen M."/>
            <person name="Jensie-Markopolous S."/>
            <person name="Pinyeiro-Iglesias B."/>
            <person name="Molin K."/>
            <person name="Skovbjerg S."/>
            <person name="Svensson-Stadler L."/>
            <person name="Funke G."/>
            <person name="Moore E.R.B."/>
        </authorList>
    </citation>
    <scope>NUCLEOTIDE SEQUENCE [LARGE SCALE GENOMIC DNA]</scope>
    <source>
        <strain evidence="2 3">58734</strain>
    </source>
</reference>
<dbReference type="InterPro" id="IPR018875">
    <property type="entry name" value="Antirepressor_Ant_N"/>
</dbReference>
<protein>
    <submittedName>
        <fullName evidence="2">Phage antirepressor</fullName>
    </submittedName>
</protein>